<comment type="caution">
    <text evidence="1">The sequence shown here is derived from an EMBL/GenBank/DDBJ whole genome shotgun (WGS) entry which is preliminary data.</text>
</comment>
<dbReference type="InterPro" id="IPR019615">
    <property type="entry name" value="DUF2487"/>
</dbReference>
<organism evidence="1 2">
    <name type="scientific">Priestia iocasae</name>
    <dbReference type="NCBI Taxonomy" id="2291674"/>
    <lineage>
        <taxon>Bacteria</taxon>
        <taxon>Bacillati</taxon>
        <taxon>Bacillota</taxon>
        <taxon>Bacilli</taxon>
        <taxon>Bacillales</taxon>
        <taxon>Bacillaceae</taxon>
        <taxon>Priestia</taxon>
    </lineage>
</organism>
<gene>
    <name evidence="1" type="ORF">JOC83_000563</name>
</gene>
<name>A0ABS2QRS2_9BACI</name>
<reference evidence="1 2" key="1">
    <citation type="submission" date="2021-01" db="EMBL/GenBank/DDBJ databases">
        <title>Genomic Encyclopedia of Type Strains, Phase IV (KMG-IV): sequencing the most valuable type-strain genomes for metagenomic binning, comparative biology and taxonomic classification.</title>
        <authorList>
            <person name="Goeker M."/>
        </authorList>
    </citation>
    <scope>NUCLEOTIDE SEQUENCE [LARGE SCALE GENOMIC DNA]</scope>
    <source>
        <strain evidence="1 2">DSM 104297</strain>
    </source>
</reference>
<accession>A0ABS2QRS2</accession>
<evidence type="ECO:0000313" key="2">
    <source>
        <dbReference type="Proteomes" id="UP000809829"/>
    </source>
</evidence>
<sequence>MKWLTRDVDMYLQAKDYVDSILIPIMPLDFGSVIKTTASMGEYMTLLTSEIERQFKGRLFLTPPFTYLKEEDIENQKNRLLCWKNNLEQNGFKHIFILSTDSVWKQYDSELGETFLWLPSLPLENLDDQYKMKVIQDQVQQMMTLFLEEWKKGK</sequence>
<dbReference type="RefSeq" id="WP_205183450.1">
    <property type="nucleotide sequence ID" value="NZ_JAFBFC010000001.1"/>
</dbReference>
<evidence type="ECO:0000313" key="1">
    <source>
        <dbReference type="EMBL" id="MBM7701737.1"/>
    </source>
</evidence>
<proteinExistence type="predicted"/>
<keyword evidence="2" id="KW-1185">Reference proteome</keyword>
<evidence type="ECO:0008006" key="3">
    <source>
        <dbReference type="Google" id="ProtNLM"/>
    </source>
</evidence>
<protein>
    <recommendedName>
        <fullName evidence="3">DUF2487 domain-containing protein</fullName>
    </recommendedName>
</protein>
<dbReference type="Pfam" id="PF10673">
    <property type="entry name" value="DUF2487"/>
    <property type="match status" value="1"/>
</dbReference>
<dbReference type="Proteomes" id="UP000809829">
    <property type="component" value="Unassembled WGS sequence"/>
</dbReference>
<dbReference type="EMBL" id="JAFBFC010000001">
    <property type="protein sequence ID" value="MBM7701737.1"/>
    <property type="molecule type" value="Genomic_DNA"/>
</dbReference>